<organism evidence="1 2">
    <name type="scientific">Podospora aff. communis PSN243</name>
    <dbReference type="NCBI Taxonomy" id="3040156"/>
    <lineage>
        <taxon>Eukaryota</taxon>
        <taxon>Fungi</taxon>
        <taxon>Dikarya</taxon>
        <taxon>Ascomycota</taxon>
        <taxon>Pezizomycotina</taxon>
        <taxon>Sordariomycetes</taxon>
        <taxon>Sordariomycetidae</taxon>
        <taxon>Sordariales</taxon>
        <taxon>Podosporaceae</taxon>
        <taxon>Podospora</taxon>
    </lineage>
</organism>
<name>A0AAV9G3U4_9PEZI</name>
<dbReference type="PANTHER" id="PTHR34144:SF5">
    <property type="entry name" value="ALPHA-1,3-MANNOSYLTRANSFERASE CMT1"/>
    <property type="match status" value="1"/>
</dbReference>
<gene>
    <name evidence="1" type="ORF">QBC34DRAFT_362435</name>
</gene>
<accession>A0AAV9G3U4</accession>
<evidence type="ECO:0000313" key="2">
    <source>
        <dbReference type="Proteomes" id="UP001321760"/>
    </source>
</evidence>
<dbReference type="EMBL" id="MU865998">
    <property type="protein sequence ID" value="KAK4443163.1"/>
    <property type="molecule type" value="Genomic_DNA"/>
</dbReference>
<dbReference type="Pfam" id="PF11735">
    <property type="entry name" value="CAP59_mtransfer"/>
    <property type="match status" value="1"/>
</dbReference>
<reference evidence="1" key="2">
    <citation type="submission" date="2023-05" db="EMBL/GenBank/DDBJ databases">
        <authorList>
            <consortium name="Lawrence Berkeley National Laboratory"/>
            <person name="Steindorff A."/>
            <person name="Hensen N."/>
            <person name="Bonometti L."/>
            <person name="Westerberg I."/>
            <person name="Brannstrom I.O."/>
            <person name="Guillou S."/>
            <person name="Cros-Aarteil S."/>
            <person name="Calhoun S."/>
            <person name="Haridas S."/>
            <person name="Kuo A."/>
            <person name="Mondo S."/>
            <person name="Pangilinan J."/>
            <person name="Riley R."/>
            <person name="Labutti K."/>
            <person name="Andreopoulos B."/>
            <person name="Lipzen A."/>
            <person name="Chen C."/>
            <person name="Yanf M."/>
            <person name="Daum C."/>
            <person name="Ng V."/>
            <person name="Clum A."/>
            <person name="Ohm R."/>
            <person name="Martin F."/>
            <person name="Silar P."/>
            <person name="Natvig D."/>
            <person name="Lalanne C."/>
            <person name="Gautier V."/>
            <person name="Ament-Velasquez S.L."/>
            <person name="Kruys A."/>
            <person name="Hutchinson M.I."/>
            <person name="Powell A.J."/>
            <person name="Barry K."/>
            <person name="Miller A.N."/>
            <person name="Grigoriev I.V."/>
            <person name="Debuchy R."/>
            <person name="Gladieux P."/>
            <person name="Thoren M.H."/>
            <person name="Johannesson H."/>
        </authorList>
    </citation>
    <scope>NUCLEOTIDE SEQUENCE</scope>
    <source>
        <strain evidence="1">PSN243</strain>
    </source>
</reference>
<dbReference type="AlphaFoldDB" id="A0AAV9G3U4"/>
<reference evidence="1" key="1">
    <citation type="journal article" date="2023" name="Mol. Phylogenet. Evol.">
        <title>Genome-scale phylogeny and comparative genomics of the fungal order Sordariales.</title>
        <authorList>
            <person name="Hensen N."/>
            <person name="Bonometti L."/>
            <person name="Westerberg I."/>
            <person name="Brannstrom I.O."/>
            <person name="Guillou S."/>
            <person name="Cros-Aarteil S."/>
            <person name="Calhoun S."/>
            <person name="Haridas S."/>
            <person name="Kuo A."/>
            <person name="Mondo S."/>
            <person name="Pangilinan J."/>
            <person name="Riley R."/>
            <person name="LaButti K."/>
            <person name="Andreopoulos B."/>
            <person name="Lipzen A."/>
            <person name="Chen C."/>
            <person name="Yan M."/>
            <person name="Daum C."/>
            <person name="Ng V."/>
            <person name="Clum A."/>
            <person name="Steindorff A."/>
            <person name="Ohm R.A."/>
            <person name="Martin F."/>
            <person name="Silar P."/>
            <person name="Natvig D.O."/>
            <person name="Lalanne C."/>
            <person name="Gautier V."/>
            <person name="Ament-Velasquez S.L."/>
            <person name="Kruys A."/>
            <person name="Hutchinson M.I."/>
            <person name="Powell A.J."/>
            <person name="Barry K."/>
            <person name="Miller A.N."/>
            <person name="Grigoriev I.V."/>
            <person name="Debuchy R."/>
            <person name="Gladieux P."/>
            <person name="Hiltunen Thoren M."/>
            <person name="Johannesson H."/>
        </authorList>
    </citation>
    <scope>NUCLEOTIDE SEQUENCE</scope>
    <source>
        <strain evidence="1">PSN243</strain>
    </source>
</reference>
<sequence length="419" mass="47332">MKLRRPLALAQISGLVLVALALFSFALHRDLGAYLRPTLTPHRDPNEIPPGAILSHSNITTYLTSILNPTSTILPRLECPVPNLTRYTHLKPPSSNPTTTPYFFALDLRNNLPILPRLLGSIISTIRFLGPANCALSIVEGNSADGTPEVLAALQTAIGDEFPTYFILRNEIDPLAEDRFGKLAVLRNLALAPMLNDTGRYENSTVVFINDVAICMEDILELVYQRQYQEADMACAFDWIGGGENEGDRPVFYDSYIARGINGDLFFEIPLPAVSWNRATELFWNEPTSRARFEQHKPFQVFSCWNGAVAFTAKPVVEGTVAFRSVRREQGECHQGEPQLFCKDMWWAGYGKIMVVPSVNLEYSDEKGRYIKGLKGYTRDLVRDGEEDRIQWLPPPDKVKCMPTFDDQTWRDWNETLIR</sequence>
<proteinExistence type="predicted"/>
<keyword evidence="2" id="KW-1185">Reference proteome</keyword>
<evidence type="ECO:0000313" key="1">
    <source>
        <dbReference type="EMBL" id="KAK4443163.1"/>
    </source>
</evidence>
<dbReference type="Proteomes" id="UP001321760">
    <property type="component" value="Unassembled WGS sequence"/>
</dbReference>
<protein>
    <submittedName>
        <fullName evidence="1">Glycosyltransferase</fullName>
    </submittedName>
</protein>
<comment type="caution">
    <text evidence="1">The sequence shown here is derived from an EMBL/GenBank/DDBJ whole genome shotgun (WGS) entry which is preliminary data.</text>
</comment>
<dbReference type="InterPro" id="IPR021047">
    <property type="entry name" value="Mannosyltransferase_CMT1"/>
</dbReference>
<dbReference type="PANTHER" id="PTHR34144">
    <property type="entry name" value="CHROMOSOME 8, WHOLE GENOME SHOTGUN SEQUENCE"/>
    <property type="match status" value="1"/>
</dbReference>